<dbReference type="PANTHER" id="PTHR33321">
    <property type="match status" value="1"/>
</dbReference>
<name>A0A218VUB9_PUNGR</name>
<dbReference type="PANTHER" id="PTHR33321:SF12">
    <property type="entry name" value="PLANT BASIC SECRETORY PROTEIN (BSP) FAMILY PROTEIN"/>
    <property type="match status" value="1"/>
</dbReference>
<dbReference type="Proteomes" id="UP000197138">
    <property type="component" value="Unassembled WGS sequence"/>
</dbReference>
<dbReference type="Pfam" id="PF04450">
    <property type="entry name" value="BSP"/>
    <property type="match status" value="1"/>
</dbReference>
<dbReference type="OrthoDB" id="891726at2759"/>
<reference evidence="1" key="2">
    <citation type="submission" date="2017-06" db="EMBL/GenBank/DDBJ databases">
        <title>The pomegranate genome and the genomics of punicalagin biosynthesis.</title>
        <authorList>
            <person name="Xu C."/>
        </authorList>
    </citation>
    <scope>NUCLEOTIDE SEQUENCE [LARGE SCALE GENOMIC DNA]</scope>
    <source>
        <tissue evidence="1">Fresh leaf</tissue>
    </source>
</reference>
<evidence type="ECO:0000313" key="2">
    <source>
        <dbReference type="Proteomes" id="UP000197138"/>
    </source>
</evidence>
<evidence type="ECO:0000313" key="4">
    <source>
        <dbReference type="RefSeq" id="XP_031380063.1"/>
    </source>
</evidence>
<dbReference type="Proteomes" id="UP000515151">
    <property type="component" value="Chromosome 2"/>
</dbReference>
<accession>A0A218VUB9</accession>
<dbReference type="InterPro" id="IPR007541">
    <property type="entry name" value="Uncharacterised_BSP"/>
</dbReference>
<evidence type="ECO:0000313" key="1">
    <source>
        <dbReference type="EMBL" id="OWM63660.1"/>
    </source>
</evidence>
<evidence type="ECO:0000313" key="3">
    <source>
        <dbReference type="Proteomes" id="UP000515151"/>
    </source>
</evidence>
<reference evidence="4" key="4">
    <citation type="submission" date="2025-04" db="UniProtKB">
        <authorList>
            <consortium name="RefSeq"/>
        </authorList>
    </citation>
    <scope>IDENTIFICATION</scope>
    <source>
        <tissue evidence="4">Leaf</tissue>
    </source>
</reference>
<reference evidence="3" key="3">
    <citation type="journal article" date="2020" name="Plant Biotechnol. J.">
        <title>The pomegranate (Punica granatum L.) draft genome dissects genetic divergence between soft- and hard-seeded cultivars.</title>
        <authorList>
            <person name="Luo X."/>
            <person name="Li H."/>
            <person name="Wu Z."/>
            <person name="Yao W."/>
            <person name="Zhao P."/>
            <person name="Cao D."/>
            <person name="Yu H."/>
            <person name="Li K."/>
            <person name="Poudel K."/>
            <person name="Zhao D."/>
            <person name="Zhang F."/>
            <person name="Xia X."/>
            <person name="Chen L."/>
            <person name="Wang Q."/>
            <person name="Jing D."/>
            <person name="Cao S."/>
        </authorList>
    </citation>
    <scope>NUCLEOTIDE SEQUENCE [LARGE SCALE GENOMIC DNA]</scope>
</reference>
<organism evidence="1 2">
    <name type="scientific">Punica granatum</name>
    <name type="common">Pomegranate</name>
    <dbReference type="NCBI Taxonomy" id="22663"/>
    <lineage>
        <taxon>Eukaryota</taxon>
        <taxon>Viridiplantae</taxon>
        <taxon>Streptophyta</taxon>
        <taxon>Embryophyta</taxon>
        <taxon>Tracheophyta</taxon>
        <taxon>Spermatophyta</taxon>
        <taxon>Magnoliopsida</taxon>
        <taxon>eudicotyledons</taxon>
        <taxon>Gunneridae</taxon>
        <taxon>Pentapetalae</taxon>
        <taxon>rosids</taxon>
        <taxon>malvids</taxon>
        <taxon>Myrtales</taxon>
        <taxon>Lythraceae</taxon>
        <taxon>Punica</taxon>
    </lineage>
</organism>
<reference evidence="2" key="1">
    <citation type="journal article" date="2017" name="Plant J.">
        <title>The pomegranate (Punica granatum L.) genome and the genomics of punicalagin biosynthesis.</title>
        <authorList>
            <person name="Qin G."/>
            <person name="Xu C."/>
            <person name="Ming R."/>
            <person name="Tang H."/>
            <person name="Guyot R."/>
            <person name="Kramer E.M."/>
            <person name="Hu Y."/>
            <person name="Yi X."/>
            <person name="Qi Y."/>
            <person name="Xu X."/>
            <person name="Gao Z."/>
            <person name="Pan H."/>
            <person name="Jian J."/>
            <person name="Tian Y."/>
            <person name="Yue Z."/>
            <person name="Xu Y."/>
        </authorList>
    </citation>
    <scope>NUCLEOTIDE SEQUENCE [LARGE SCALE GENOMIC DNA]</scope>
    <source>
        <strain evidence="2">cv. Dabenzi</strain>
    </source>
</reference>
<proteinExistence type="predicted"/>
<keyword evidence="3" id="KW-1185">Reference proteome</keyword>
<dbReference type="GeneID" id="116195208"/>
<dbReference type="EMBL" id="MTKT01005898">
    <property type="protein sequence ID" value="OWM63660.1"/>
    <property type="molecule type" value="Genomic_DNA"/>
</dbReference>
<sequence>MQAEPRQSTKAYSICCQTKMSSMKLFLVLILATAVSPIMATRSAALFRTTVKLSNSKAKETAYAPPAGSAPLIIYELIDNSTSPGNSRFETEIGRIYGVETLSLASQYVLDTLYKGQKPRYGKDYSEVVAIIESFNQARLGQYPLEVASTVGNKIRLNSDYIQYFSGDVKYEFTGIMYHESTRIWQNRNERAPAGLINGIADYVRLKAGWPSLNWEKRGSGDRWDEGYHVTAYFLEYCNSIREGFVAELNGILRFFYSDEIFVSLLGRSVDELWIGYKLAYESPAPAPTPAC</sequence>
<gene>
    <name evidence="4" type="primary">LOC116195208</name>
    <name evidence="1" type="ORF">CDL15_Pgr008203</name>
</gene>
<dbReference type="RefSeq" id="XP_031380063.1">
    <property type="nucleotide sequence ID" value="XM_031524203.1"/>
</dbReference>
<protein>
    <submittedName>
        <fullName evidence="4">Uncharacterized protein LOC116195208</fullName>
    </submittedName>
</protein>
<dbReference type="AlphaFoldDB" id="A0A218VUB9"/>